<keyword evidence="2" id="KW-1185">Reference proteome</keyword>
<evidence type="ECO:0000313" key="2">
    <source>
        <dbReference type="Proteomes" id="UP001500683"/>
    </source>
</evidence>
<protein>
    <submittedName>
        <fullName evidence="1">Uncharacterized protein</fullName>
    </submittedName>
</protein>
<dbReference type="Proteomes" id="UP001500683">
    <property type="component" value="Unassembled WGS sequence"/>
</dbReference>
<gene>
    <name evidence="1" type="ORF">GCM10022214_10220</name>
</gene>
<accession>A0ABP7V4W5</accession>
<comment type="caution">
    <text evidence="1">The sequence shown here is derived from an EMBL/GenBank/DDBJ whole genome shotgun (WGS) entry which is preliminary data.</text>
</comment>
<name>A0ABP7V4W5_9ACTN</name>
<organism evidence="1 2">
    <name type="scientific">Actinomadura miaoliensis</name>
    <dbReference type="NCBI Taxonomy" id="430685"/>
    <lineage>
        <taxon>Bacteria</taxon>
        <taxon>Bacillati</taxon>
        <taxon>Actinomycetota</taxon>
        <taxon>Actinomycetes</taxon>
        <taxon>Streptosporangiales</taxon>
        <taxon>Thermomonosporaceae</taxon>
        <taxon>Actinomadura</taxon>
    </lineage>
</organism>
<sequence>MSLIMHRCTNCGHPDYRRHRNDDGTLGRCDCGCRCTPGPSELAPTWDTAGRRVESIAEPGTKAGRSNGIKTCGCDDCKALFTKLTAA</sequence>
<dbReference type="EMBL" id="BAAAZG010000002">
    <property type="protein sequence ID" value="GAA4059662.1"/>
    <property type="molecule type" value="Genomic_DNA"/>
</dbReference>
<proteinExistence type="predicted"/>
<evidence type="ECO:0000313" key="1">
    <source>
        <dbReference type="EMBL" id="GAA4059662.1"/>
    </source>
</evidence>
<dbReference type="RefSeq" id="WP_344941390.1">
    <property type="nucleotide sequence ID" value="NZ_BAAAZG010000002.1"/>
</dbReference>
<reference evidence="2" key="1">
    <citation type="journal article" date="2019" name="Int. J. Syst. Evol. Microbiol.">
        <title>The Global Catalogue of Microorganisms (GCM) 10K type strain sequencing project: providing services to taxonomists for standard genome sequencing and annotation.</title>
        <authorList>
            <consortium name="The Broad Institute Genomics Platform"/>
            <consortium name="The Broad Institute Genome Sequencing Center for Infectious Disease"/>
            <person name="Wu L."/>
            <person name="Ma J."/>
        </authorList>
    </citation>
    <scope>NUCLEOTIDE SEQUENCE [LARGE SCALE GENOMIC DNA]</scope>
    <source>
        <strain evidence="2">JCM 16702</strain>
    </source>
</reference>